<feature type="repeat" description="TPR" evidence="3">
    <location>
        <begin position="505"/>
        <end position="538"/>
    </location>
</feature>
<organism evidence="5 6">
    <name type="scientific">candidate division WWE3 bacterium CG08_land_8_20_14_0_20_41_10</name>
    <dbReference type="NCBI Taxonomy" id="1975085"/>
    <lineage>
        <taxon>Bacteria</taxon>
        <taxon>Katanobacteria</taxon>
    </lineage>
</organism>
<evidence type="ECO:0000256" key="4">
    <source>
        <dbReference type="SAM" id="Phobius"/>
    </source>
</evidence>
<keyword evidence="4" id="KW-0472">Membrane</keyword>
<feature type="transmembrane region" description="Helical" evidence="4">
    <location>
        <begin position="40"/>
        <end position="61"/>
    </location>
</feature>
<protein>
    <submittedName>
        <fullName evidence="5">Uncharacterized protein</fullName>
    </submittedName>
</protein>
<dbReference type="PROSITE" id="PS50005">
    <property type="entry name" value="TPR"/>
    <property type="match status" value="2"/>
</dbReference>
<dbReference type="Pfam" id="PF13181">
    <property type="entry name" value="TPR_8"/>
    <property type="match status" value="1"/>
</dbReference>
<dbReference type="AlphaFoldDB" id="A0A2H0XCV0"/>
<reference evidence="6" key="1">
    <citation type="submission" date="2017-09" db="EMBL/GenBank/DDBJ databases">
        <title>Depth-based differentiation of microbial function through sediment-hosted aquifers and enrichment of novel symbionts in the deep terrestrial subsurface.</title>
        <authorList>
            <person name="Probst A.J."/>
            <person name="Ladd B."/>
            <person name="Jarett J.K."/>
            <person name="Geller-Mcgrath D.E."/>
            <person name="Sieber C.M.K."/>
            <person name="Emerson J.B."/>
            <person name="Anantharaman K."/>
            <person name="Thomas B.C."/>
            <person name="Malmstrom R."/>
            <person name="Stieglmeier M."/>
            <person name="Klingl A."/>
            <person name="Woyke T."/>
            <person name="Ryan C.M."/>
            <person name="Banfield J.F."/>
        </authorList>
    </citation>
    <scope>NUCLEOTIDE SEQUENCE [LARGE SCALE GENOMIC DNA]</scope>
</reference>
<feature type="transmembrane region" description="Helical" evidence="4">
    <location>
        <begin position="240"/>
        <end position="261"/>
    </location>
</feature>
<feature type="transmembrane region" description="Helical" evidence="4">
    <location>
        <begin position="163"/>
        <end position="179"/>
    </location>
</feature>
<sequence>MLYTRVVKNKAKKHFQSQEVKPPQQVALKSLKDIINFYRLNWTILLLIAVVTTITYANGLGGQFLSADDIPGIVQNPKIRQFGEVVTTLNIVSIYTSVVFIIFNGSPVAFHMGTLVFHILNTYLVLLLAYQLFGKRVALYACLIFCLLPSGSEAVFWIAGMGYVFQAFFSLLCINLYLLFRSTKNWRFLVASTLIYAFALIFLQTPWMLTVPFIIVALDLFVAYPLPCRPNPVSELKARGYYLVYFFSAGAFWAILMKGAFAHRATALVTDYYFNPAESTALLKRAPYTIYKAVELYIFPWRLSFFHEEALTPTVYALMVAATITIISIIAYLLFKKSKYGGLLLVILASILPTLSPVQVAWFMAERYLYLGGAFFAMLVSLLLIKVDHRYSLKNLANYILAVLLIFYSVRLVTRAGDFRTSKTLWLATQKTAPTSYRVYNNLGDVYSSEQDWDMAVASFKESIALAPNYADAIHNLGFTYMLMGDYENAKKYLLESYQKNGRLYQALEKLGQIELKQGNTEKAQEYFEEVRRVNAGFVSP</sequence>
<feature type="transmembrane region" description="Helical" evidence="4">
    <location>
        <begin position="109"/>
        <end position="130"/>
    </location>
</feature>
<accession>A0A2H0XCV0</accession>
<name>A0A2H0XCV0_UNCKA</name>
<evidence type="ECO:0000313" key="5">
    <source>
        <dbReference type="EMBL" id="PIS22756.1"/>
    </source>
</evidence>
<proteinExistence type="predicted"/>
<dbReference type="Pfam" id="PF13424">
    <property type="entry name" value="TPR_12"/>
    <property type="match status" value="1"/>
</dbReference>
<dbReference type="Gene3D" id="1.25.40.10">
    <property type="entry name" value="Tetratricopeptide repeat domain"/>
    <property type="match status" value="1"/>
</dbReference>
<comment type="caution">
    <text evidence="5">The sequence shown here is derived from an EMBL/GenBank/DDBJ whole genome shotgun (WGS) entry which is preliminary data.</text>
</comment>
<dbReference type="InterPro" id="IPR019734">
    <property type="entry name" value="TPR_rpt"/>
</dbReference>
<dbReference type="Proteomes" id="UP000231252">
    <property type="component" value="Unassembled WGS sequence"/>
</dbReference>
<feature type="transmembrane region" description="Helical" evidence="4">
    <location>
        <begin position="397"/>
        <end position="414"/>
    </location>
</feature>
<evidence type="ECO:0000313" key="6">
    <source>
        <dbReference type="Proteomes" id="UP000231252"/>
    </source>
</evidence>
<feature type="transmembrane region" description="Helical" evidence="4">
    <location>
        <begin position="137"/>
        <end position="157"/>
    </location>
</feature>
<feature type="transmembrane region" description="Helical" evidence="4">
    <location>
        <begin position="342"/>
        <end position="362"/>
    </location>
</feature>
<feature type="transmembrane region" description="Helical" evidence="4">
    <location>
        <begin position="368"/>
        <end position="385"/>
    </location>
</feature>
<keyword evidence="4" id="KW-1133">Transmembrane helix</keyword>
<dbReference type="InterPro" id="IPR011990">
    <property type="entry name" value="TPR-like_helical_dom_sf"/>
</dbReference>
<keyword evidence="4" id="KW-0812">Transmembrane</keyword>
<evidence type="ECO:0000256" key="2">
    <source>
        <dbReference type="ARBA" id="ARBA00022803"/>
    </source>
</evidence>
<dbReference type="SMART" id="SM00028">
    <property type="entry name" value="TPR"/>
    <property type="match status" value="3"/>
</dbReference>
<dbReference type="SUPFAM" id="SSF48452">
    <property type="entry name" value="TPR-like"/>
    <property type="match status" value="1"/>
</dbReference>
<feature type="transmembrane region" description="Helical" evidence="4">
    <location>
        <begin position="315"/>
        <end position="335"/>
    </location>
</feature>
<feature type="transmembrane region" description="Helical" evidence="4">
    <location>
        <begin position="186"/>
        <end position="203"/>
    </location>
</feature>
<dbReference type="InterPro" id="IPR052346">
    <property type="entry name" value="O-mannosyl-transferase_TMTC"/>
</dbReference>
<evidence type="ECO:0000256" key="3">
    <source>
        <dbReference type="PROSITE-ProRule" id="PRU00339"/>
    </source>
</evidence>
<keyword evidence="1" id="KW-0677">Repeat</keyword>
<evidence type="ECO:0000256" key="1">
    <source>
        <dbReference type="ARBA" id="ARBA00022737"/>
    </source>
</evidence>
<keyword evidence="2 3" id="KW-0802">TPR repeat</keyword>
<feature type="transmembrane region" description="Helical" evidence="4">
    <location>
        <begin position="82"/>
        <end position="103"/>
    </location>
</feature>
<gene>
    <name evidence="5" type="ORF">COT50_00280</name>
</gene>
<dbReference type="PANTHER" id="PTHR44227:SF3">
    <property type="entry name" value="PROTEIN O-MANNOSYL-TRANSFERASE TMTC4"/>
    <property type="match status" value="1"/>
</dbReference>
<feature type="transmembrane region" description="Helical" evidence="4">
    <location>
        <begin position="209"/>
        <end position="228"/>
    </location>
</feature>
<dbReference type="EMBL" id="PEYU01000003">
    <property type="protein sequence ID" value="PIS22756.1"/>
    <property type="molecule type" value="Genomic_DNA"/>
</dbReference>
<feature type="repeat" description="TPR" evidence="3">
    <location>
        <begin position="437"/>
        <end position="470"/>
    </location>
</feature>
<dbReference type="PANTHER" id="PTHR44227">
    <property type="match status" value="1"/>
</dbReference>